<dbReference type="FunFam" id="3.30.930.10:FF:000002">
    <property type="entry name" value="Threonine--tRNA ligase"/>
    <property type="match status" value="1"/>
</dbReference>
<dbReference type="InterPro" id="IPR006195">
    <property type="entry name" value="aa-tRNA-synth_II"/>
</dbReference>
<dbReference type="InterPro" id="IPR033728">
    <property type="entry name" value="ThrRS_core"/>
</dbReference>
<evidence type="ECO:0000256" key="4">
    <source>
        <dbReference type="ARBA" id="ARBA00022598"/>
    </source>
</evidence>
<dbReference type="Pfam" id="PF03129">
    <property type="entry name" value="HGTP_anticodon"/>
    <property type="match status" value="1"/>
</dbReference>
<feature type="domain" description="Aminoacyl-transfer RNA synthetases class-II family profile" evidence="14">
    <location>
        <begin position="242"/>
        <end position="533"/>
    </location>
</feature>
<dbReference type="GO" id="GO:0046872">
    <property type="term" value="F:metal ion binding"/>
    <property type="evidence" value="ECO:0007669"/>
    <property type="project" value="UniProtKB-KW"/>
</dbReference>
<dbReference type="Gene3D" id="3.40.50.800">
    <property type="entry name" value="Anticodon-binding domain"/>
    <property type="match status" value="1"/>
</dbReference>
<dbReference type="HAMAP" id="MF_00184">
    <property type="entry name" value="Thr_tRNA_synth"/>
    <property type="match status" value="1"/>
</dbReference>
<dbReference type="Pfam" id="PF02824">
    <property type="entry name" value="TGS"/>
    <property type="match status" value="1"/>
</dbReference>
<reference evidence="16 17" key="1">
    <citation type="submission" date="2019-03" db="EMBL/GenBank/DDBJ databases">
        <title>Genomic Encyclopedia of Type Strains, Phase IV (KMG-IV): sequencing the most valuable type-strain genomes for metagenomic binning, comparative biology and taxonomic classification.</title>
        <authorList>
            <person name="Goeker M."/>
        </authorList>
    </citation>
    <scope>NUCLEOTIDE SEQUENCE [LARGE SCALE GENOMIC DNA]</scope>
    <source>
        <strain evidence="16 17">DSM 13575</strain>
    </source>
</reference>
<feature type="binding site" evidence="13">
    <location>
        <position position="334"/>
    </location>
    <ligand>
        <name>Zn(2+)</name>
        <dbReference type="ChEBI" id="CHEBI:29105"/>
        <note>catalytic</note>
    </ligand>
</feature>
<evidence type="ECO:0000256" key="2">
    <source>
        <dbReference type="ARBA" id="ARBA00022490"/>
    </source>
</evidence>
<evidence type="ECO:0000256" key="1">
    <source>
        <dbReference type="ARBA" id="ARBA00008226"/>
    </source>
</evidence>
<dbReference type="Pfam" id="PF00587">
    <property type="entry name" value="tRNA-synt_2b"/>
    <property type="match status" value="1"/>
</dbReference>
<dbReference type="FunFam" id="3.40.50.800:FF:000001">
    <property type="entry name" value="Threonine--tRNA ligase"/>
    <property type="match status" value="1"/>
</dbReference>
<dbReference type="GO" id="GO:0005524">
    <property type="term" value="F:ATP binding"/>
    <property type="evidence" value="ECO:0007669"/>
    <property type="project" value="UniProtKB-UniRule"/>
</dbReference>
<feature type="binding site" evidence="13">
    <location>
        <position position="385"/>
    </location>
    <ligand>
        <name>Zn(2+)</name>
        <dbReference type="ChEBI" id="CHEBI:29105"/>
        <note>catalytic</note>
    </ligand>
</feature>
<dbReference type="InterPro" id="IPR012947">
    <property type="entry name" value="tRNA_SAD"/>
</dbReference>
<dbReference type="InterPro" id="IPR004095">
    <property type="entry name" value="TGS"/>
</dbReference>
<keyword evidence="2 13" id="KW-0963">Cytoplasm</keyword>
<dbReference type="Gene3D" id="3.10.20.30">
    <property type="match status" value="1"/>
</dbReference>
<evidence type="ECO:0000256" key="5">
    <source>
        <dbReference type="ARBA" id="ARBA00022723"/>
    </source>
</evidence>
<evidence type="ECO:0000256" key="3">
    <source>
        <dbReference type="ARBA" id="ARBA00022555"/>
    </source>
</evidence>
<dbReference type="Proteomes" id="UP000294817">
    <property type="component" value="Unassembled WGS sequence"/>
</dbReference>
<evidence type="ECO:0000256" key="6">
    <source>
        <dbReference type="ARBA" id="ARBA00022741"/>
    </source>
</evidence>
<dbReference type="Gene3D" id="3.30.54.20">
    <property type="match status" value="1"/>
</dbReference>
<dbReference type="InterPro" id="IPR002320">
    <property type="entry name" value="Thr-tRNA-ligase_IIa"/>
</dbReference>
<dbReference type="FunFam" id="3.10.20.30:FF:000005">
    <property type="entry name" value="Threonine--tRNA ligase"/>
    <property type="match status" value="1"/>
</dbReference>
<evidence type="ECO:0000313" key="17">
    <source>
        <dbReference type="Proteomes" id="UP000294817"/>
    </source>
</evidence>
<dbReference type="FunFam" id="3.30.980.10:FF:000005">
    <property type="entry name" value="Threonyl-tRNA synthetase, mitochondrial"/>
    <property type="match status" value="1"/>
</dbReference>
<keyword evidence="11 13" id="KW-0030">Aminoacyl-tRNA synthetase</keyword>
<dbReference type="SUPFAM" id="SSF55681">
    <property type="entry name" value="Class II aaRS and biotin synthetases"/>
    <property type="match status" value="1"/>
</dbReference>
<keyword evidence="4 13" id="KW-0436">Ligase</keyword>
<dbReference type="InterPro" id="IPR012675">
    <property type="entry name" value="Beta-grasp_dom_sf"/>
</dbReference>
<dbReference type="PANTHER" id="PTHR11451">
    <property type="entry name" value="THREONINE-TRNA LIGASE"/>
    <property type="match status" value="1"/>
</dbReference>
<dbReference type="CDD" id="cd01667">
    <property type="entry name" value="TGS_ThrRS"/>
    <property type="match status" value="1"/>
</dbReference>
<keyword evidence="8 13" id="KW-0067">ATP-binding</keyword>
<dbReference type="PROSITE" id="PS51880">
    <property type="entry name" value="TGS"/>
    <property type="match status" value="1"/>
</dbReference>
<dbReference type="InterPro" id="IPR045864">
    <property type="entry name" value="aa-tRNA-synth_II/BPL/LPL"/>
</dbReference>
<dbReference type="InterPro" id="IPR012676">
    <property type="entry name" value="TGS-like"/>
</dbReference>
<accession>A0A4V3GQL8</accession>
<comment type="subunit">
    <text evidence="13">Homodimer.</text>
</comment>
<evidence type="ECO:0000256" key="12">
    <source>
        <dbReference type="ARBA" id="ARBA00049515"/>
    </source>
</evidence>
<evidence type="ECO:0000256" key="11">
    <source>
        <dbReference type="ARBA" id="ARBA00023146"/>
    </source>
</evidence>
<comment type="catalytic activity">
    <reaction evidence="12 13">
        <text>tRNA(Thr) + L-threonine + ATP = L-threonyl-tRNA(Thr) + AMP + diphosphate + H(+)</text>
        <dbReference type="Rhea" id="RHEA:24624"/>
        <dbReference type="Rhea" id="RHEA-COMP:9670"/>
        <dbReference type="Rhea" id="RHEA-COMP:9704"/>
        <dbReference type="ChEBI" id="CHEBI:15378"/>
        <dbReference type="ChEBI" id="CHEBI:30616"/>
        <dbReference type="ChEBI" id="CHEBI:33019"/>
        <dbReference type="ChEBI" id="CHEBI:57926"/>
        <dbReference type="ChEBI" id="CHEBI:78442"/>
        <dbReference type="ChEBI" id="CHEBI:78534"/>
        <dbReference type="ChEBI" id="CHEBI:456215"/>
        <dbReference type="EC" id="6.1.1.3"/>
    </reaction>
</comment>
<dbReference type="PROSITE" id="PS50862">
    <property type="entry name" value="AA_TRNA_LIGASE_II"/>
    <property type="match status" value="1"/>
</dbReference>
<sequence length="640" mass="74859">MVRITFPDDSVEEFKDGITPAEIAKSISQGLYRKAIAAEINGELKDLNTPIMQDSTIKLITLDDEIAPKIYRHTMAHIMAQAVVRIFGEDRVKLAIGPVIENGFYYDFDIEGYNLSEEDFSKIEEEMKKIIKEDIKIIRKEVNKKEAIELFQDQPYKLELIGELEEDTVSVYFQGDFYDLCRGPHLPSTGYVKYFKLLSVSGAYWRGDEKNKMLQRIYATAFPKNKQLDDYLNMLEEAKKRDHRKLGPKLNLFMLQSEMAPGMPFFLPNGKIILNELMAYSRQVHKKYGYEEVETPQIMNIKLWHQSGHWDHYKENMFFTEKEDMPMAVKPMNCPGHILIYKNNFVSYRDLPIRMFEFGKVHRYERSGVLHGLFRVRAFTQDDAHIFCMQSQMEEEIIKVIQLTNEIFSTFGFKYEAILSTMPEDHMGDIESWEKATDALKKALEKTNMKYRIDEGEGAFYGPKIDFNVTDSLGRKWQCTTIQLDFQMPERFDIVYADENDEQKRPVMIHRAIFGSLERFFGILIENFAGEFPTWLSPVQVSILPVSEKFNEEAKKFSRILEQEGIRVYVNDSDATVGYKIRNEQMKKVPYMIVFGEKEVNSDTINIRTRKGDTIENVSKERFIEKIKKEIKNRNLDLTF</sequence>
<dbReference type="SMART" id="SM00863">
    <property type="entry name" value="tRNA_SAD"/>
    <property type="match status" value="1"/>
</dbReference>
<dbReference type="Pfam" id="PF07973">
    <property type="entry name" value="tRNA_SAD"/>
    <property type="match status" value="1"/>
</dbReference>
<dbReference type="CDD" id="cd00771">
    <property type="entry name" value="ThrRS_core"/>
    <property type="match status" value="1"/>
</dbReference>
<dbReference type="InterPro" id="IPR018163">
    <property type="entry name" value="Thr/Ala-tRNA-synth_IIc_edit"/>
</dbReference>
<feature type="domain" description="TGS" evidence="15">
    <location>
        <begin position="1"/>
        <end position="61"/>
    </location>
</feature>
<keyword evidence="10 13" id="KW-0648">Protein biosynthesis</keyword>
<dbReference type="PANTHER" id="PTHR11451:SF44">
    <property type="entry name" value="THREONINE--TRNA LIGASE, CHLOROPLASTIC_MITOCHONDRIAL 2"/>
    <property type="match status" value="1"/>
</dbReference>
<comment type="similarity">
    <text evidence="1 13">Belongs to the class-II aminoacyl-tRNA synthetase family.</text>
</comment>
<dbReference type="InterPro" id="IPR047246">
    <property type="entry name" value="ThrRS_anticodon"/>
</dbReference>
<keyword evidence="9 13" id="KW-0694">RNA-binding</keyword>
<evidence type="ECO:0000259" key="15">
    <source>
        <dbReference type="PROSITE" id="PS51880"/>
    </source>
</evidence>
<dbReference type="GO" id="GO:0005737">
    <property type="term" value="C:cytoplasm"/>
    <property type="evidence" value="ECO:0007669"/>
    <property type="project" value="UniProtKB-SubCell"/>
</dbReference>
<proteinExistence type="inferred from homology"/>
<dbReference type="GO" id="GO:0000049">
    <property type="term" value="F:tRNA binding"/>
    <property type="evidence" value="ECO:0007669"/>
    <property type="project" value="UniProtKB-KW"/>
</dbReference>
<keyword evidence="7 13" id="KW-0862">Zinc</keyword>
<comment type="caution">
    <text evidence="16">The sequence shown here is derived from an EMBL/GenBank/DDBJ whole genome shotgun (WGS) entry which is preliminary data.</text>
</comment>
<dbReference type="SUPFAM" id="SSF81271">
    <property type="entry name" value="TGS-like"/>
    <property type="match status" value="1"/>
</dbReference>
<dbReference type="SUPFAM" id="SSF55186">
    <property type="entry name" value="ThrRS/AlaRS common domain"/>
    <property type="match status" value="1"/>
</dbReference>
<dbReference type="PRINTS" id="PR01047">
    <property type="entry name" value="TRNASYNTHTHR"/>
</dbReference>
<feature type="region of interest" description="Catalytic" evidence="13">
    <location>
        <begin position="242"/>
        <end position="533"/>
    </location>
</feature>
<dbReference type="EMBL" id="SODZ01000006">
    <property type="protein sequence ID" value="TDX15523.1"/>
    <property type="molecule type" value="Genomic_DNA"/>
</dbReference>
<feature type="binding site" evidence="13">
    <location>
        <position position="510"/>
    </location>
    <ligand>
        <name>Zn(2+)</name>
        <dbReference type="ChEBI" id="CHEBI:29105"/>
        <note>catalytic</note>
    </ligand>
</feature>
<name>A0A4V3GQL8_9BACT</name>
<evidence type="ECO:0000256" key="13">
    <source>
        <dbReference type="HAMAP-Rule" id="MF_00184"/>
    </source>
</evidence>
<evidence type="ECO:0000256" key="8">
    <source>
        <dbReference type="ARBA" id="ARBA00022840"/>
    </source>
</evidence>
<dbReference type="EC" id="6.1.1.3" evidence="13"/>
<dbReference type="InterPro" id="IPR036621">
    <property type="entry name" value="Anticodon-bd_dom_sf"/>
</dbReference>
<keyword evidence="6 13" id="KW-0547">Nucleotide-binding</keyword>
<dbReference type="Gene3D" id="3.30.980.10">
    <property type="entry name" value="Threonyl-trna Synthetase, Chain A, domain 2"/>
    <property type="match status" value="1"/>
</dbReference>
<dbReference type="CDD" id="cd00860">
    <property type="entry name" value="ThrRS_anticodon"/>
    <property type="match status" value="1"/>
</dbReference>
<organism evidence="16 17">
    <name type="scientific">Petrotoga sibirica</name>
    <dbReference type="NCBI Taxonomy" id="156202"/>
    <lineage>
        <taxon>Bacteria</taxon>
        <taxon>Thermotogati</taxon>
        <taxon>Thermotogota</taxon>
        <taxon>Thermotogae</taxon>
        <taxon>Petrotogales</taxon>
        <taxon>Petrotogaceae</taxon>
        <taxon>Petrotoga</taxon>
    </lineage>
</organism>
<comment type="cofactor">
    <cofactor evidence="13">
        <name>Zn(2+)</name>
        <dbReference type="ChEBI" id="CHEBI:29105"/>
    </cofactor>
    <text evidence="13">Binds 1 zinc ion per subunit.</text>
</comment>
<dbReference type="AlphaFoldDB" id="A0A4V3GQL8"/>
<evidence type="ECO:0000313" key="16">
    <source>
        <dbReference type="EMBL" id="TDX15523.1"/>
    </source>
</evidence>
<dbReference type="RefSeq" id="WP_103876451.1">
    <property type="nucleotide sequence ID" value="NZ_SODZ01000006.1"/>
</dbReference>
<keyword evidence="17" id="KW-1185">Reference proteome</keyword>
<dbReference type="Gene3D" id="3.30.930.10">
    <property type="entry name" value="Bira Bifunctional Protein, Domain 2"/>
    <property type="match status" value="1"/>
</dbReference>
<evidence type="ECO:0000256" key="10">
    <source>
        <dbReference type="ARBA" id="ARBA00022917"/>
    </source>
</evidence>
<comment type="subcellular location">
    <subcellularLocation>
        <location evidence="13">Cytoplasm</location>
    </subcellularLocation>
</comment>
<dbReference type="FunFam" id="3.30.54.20:FF:000002">
    <property type="entry name" value="Threonine--tRNA ligase"/>
    <property type="match status" value="1"/>
</dbReference>
<protein>
    <recommendedName>
        <fullName evidence="13">Threonine--tRNA ligase</fullName>
        <ecNumber evidence="13">6.1.1.3</ecNumber>
    </recommendedName>
    <alternativeName>
        <fullName evidence="13">Threonyl-tRNA synthetase</fullName>
        <shortName evidence="13">ThrRS</shortName>
    </alternativeName>
</protein>
<dbReference type="NCBIfam" id="TIGR00418">
    <property type="entry name" value="thrS"/>
    <property type="match status" value="1"/>
</dbReference>
<dbReference type="GO" id="GO:0004829">
    <property type="term" value="F:threonine-tRNA ligase activity"/>
    <property type="evidence" value="ECO:0007669"/>
    <property type="project" value="UniProtKB-UniRule"/>
</dbReference>
<evidence type="ECO:0000256" key="7">
    <source>
        <dbReference type="ARBA" id="ARBA00022833"/>
    </source>
</evidence>
<dbReference type="GO" id="GO:0006435">
    <property type="term" value="P:threonyl-tRNA aminoacylation"/>
    <property type="evidence" value="ECO:0007669"/>
    <property type="project" value="UniProtKB-UniRule"/>
</dbReference>
<keyword evidence="5 13" id="KW-0479">Metal-binding</keyword>
<dbReference type="SUPFAM" id="SSF52954">
    <property type="entry name" value="Class II aaRS ABD-related"/>
    <property type="match status" value="1"/>
</dbReference>
<dbReference type="InterPro" id="IPR002314">
    <property type="entry name" value="aa-tRNA-synt_IIb"/>
</dbReference>
<keyword evidence="3 13" id="KW-0820">tRNA-binding</keyword>
<evidence type="ECO:0000256" key="9">
    <source>
        <dbReference type="ARBA" id="ARBA00022884"/>
    </source>
</evidence>
<evidence type="ECO:0000259" key="14">
    <source>
        <dbReference type="PROSITE" id="PS50862"/>
    </source>
</evidence>
<gene>
    <name evidence="13" type="primary">thrS</name>
    <name evidence="16" type="ORF">C8D74_1063</name>
</gene>
<dbReference type="InterPro" id="IPR004154">
    <property type="entry name" value="Anticodon-bd"/>
</dbReference>